<reference evidence="1" key="2">
    <citation type="submission" date="2022-04" db="EMBL/GenBank/DDBJ databases">
        <authorList>
            <person name="Bromfield E.S.P."/>
            <person name="Cloutier S."/>
        </authorList>
    </citation>
    <scope>NUCLEOTIDE SEQUENCE</scope>
    <source>
        <strain evidence="1">1S5</strain>
    </source>
</reference>
<dbReference type="Proteomes" id="UP000551709">
    <property type="component" value="Chromosome"/>
</dbReference>
<gene>
    <name evidence="1" type="ORF">HAP41_0000026100</name>
</gene>
<evidence type="ECO:0000313" key="1">
    <source>
        <dbReference type="EMBL" id="UPT83877.1"/>
    </source>
</evidence>
<protein>
    <submittedName>
        <fullName evidence="1">Uncharacterized protein</fullName>
    </submittedName>
</protein>
<evidence type="ECO:0000313" key="2">
    <source>
        <dbReference type="Proteomes" id="UP000551709"/>
    </source>
</evidence>
<organism evidence="1 2">
    <name type="scientific">Bradyrhizobium barranii subsp. apii</name>
    <dbReference type="NCBI Taxonomy" id="2819348"/>
    <lineage>
        <taxon>Bacteria</taxon>
        <taxon>Pseudomonadati</taxon>
        <taxon>Pseudomonadota</taxon>
        <taxon>Alphaproteobacteria</taxon>
        <taxon>Hyphomicrobiales</taxon>
        <taxon>Nitrobacteraceae</taxon>
        <taxon>Bradyrhizobium</taxon>
        <taxon>Bradyrhizobium barranii</taxon>
    </lineage>
</organism>
<reference evidence="1" key="1">
    <citation type="journal article" date="2017" name="Syst. Appl. Microbiol.">
        <title>Soybeans inoculated with root zone soils of Canadian native legumes harbour diverse and novel Bradyrhizobium spp. that possess agricultural potential.</title>
        <authorList>
            <person name="Bromfield E.S.P."/>
            <person name="Cloutier S."/>
            <person name="Tambong J.T."/>
            <person name="Tran Thi T.V."/>
        </authorList>
    </citation>
    <scope>NUCLEOTIDE SEQUENCE</scope>
    <source>
        <strain evidence="1">1S5</strain>
    </source>
</reference>
<name>A0A8T5VFY3_9BRAD</name>
<dbReference type="RefSeq" id="WP_166049715.1">
    <property type="nucleotide sequence ID" value="NZ_CP096255.1"/>
</dbReference>
<sequence length="88" mass="9642">MALLSFVESAPRAYRLKVGNADLFRNSTEPGTSPGMGLHVIKGKEILDRIANSRTHAVYSHTAIAVPDLEHAQMLKYLTAPVERRIAA</sequence>
<accession>A0A8T5VFY3</accession>
<dbReference type="AlphaFoldDB" id="A0A8T5VFY3"/>
<proteinExistence type="predicted"/>
<dbReference type="EMBL" id="CP096255">
    <property type="protein sequence ID" value="UPT83877.1"/>
    <property type="molecule type" value="Genomic_DNA"/>
</dbReference>